<gene>
    <name evidence="2" type="ORF">BN55_03310</name>
</gene>
<keyword evidence="1" id="KW-1133">Transmembrane helix</keyword>
<reference evidence="2 3" key="1">
    <citation type="submission" date="2012-06" db="EMBL/GenBank/DDBJ databases">
        <title>Draft Genome Sequence of Lactobacillus hominis Strain CRBIP 24.179T, isolated from human intestine.</title>
        <authorList>
            <person name="Cousin S."/>
            <person name="Ma L."/>
            <person name="Bizet C."/>
            <person name="Loux V."/>
            <person name="Bouchier C."/>
            <person name="Clermont D."/>
            <person name="Creno S."/>
        </authorList>
    </citation>
    <scope>NUCLEOTIDE SEQUENCE [LARGE SCALE GENOMIC DNA]</scope>
    <source>
        <strain evidence="3">CRBIP 24.179T</strain>
    </source>
</reference>
<sequence length="71" mass="8538">MKYRSNDNNRPLTRKEKILLEKISSIFWILICLILVHFLQENSNNLVLFILSFVTAILGGWHYDRYQKLKK</sequence>
<accession>I7L4T3</accession>
<evidence type="ECO:0000256" key="1">
    <source>
        <dbReference type="SAM" id="Phobius"/>
    </source>
</evidence>
<name>I7L4T3_9LACO</name>
<dbReference type="GeneID" id="82846240"/>
<keyword evidence="3" id="KW-1185">Reference proteome</keyword>
<proteinExistence type="predicted"/>
<dbReference type="Proteomes" id="UP000009320">
    <property type="component" value="Unassembled WGS sequence"/>
</dbReference>
<protein>
    <submittedName>
        <fullName evidence="2">Uncharacterized protein</fullName>
    </submittedName>
</protein>
<keyword evidence="1" id="KW-0812">Transmembrane</keyword>
<comment type="caution">
    <text evidence="2">The sequence shown here is derived from an EMBL/GenBank/DDBJ whole genome shotgun (WGS) entry which is preliminary data.</text>
</comment>
<feature type="transmembrane region" description="Helical" evidence="1">
    <location>
        <begin position="46"/>
        <end position="63"/>
    </location>
</feature>
<keyword evidence="1" id="KW-0472">Membrane</keyword>
<dbReference type="RefSeq" id="WP_008469528.1">
    <property type="nucleotide sequence ID" value="NZ_AYZP01000001.1"/>
</dbReference>
<feature type="transmembrane region" description="Helical" evidence="1">
    <location>
        <begin position="20"/>
        <end position="40"/>
    </location>
</feature>
<dbReference type="PATRIC" id="fig|1423758.3.peg.286"/>
<dbReference type="AlphaFoldDB" id="I7L4T3"/>
<evidence type="ECO:0000313" key="3">
    <source>
        <dbReference type="Proteomes" id="UP000009320"/>
    </source>
</evidence>
<evidence type="ECO:0000313" key="2">
    <source>
        <dbReference type="EMBL" id="CCI80952.1"/>
    </source>
</evidence>
<dbReference type="EMBL" id="CAKE01000001">
    <property type="protein sequence ID" value="CCI80952.1"/>
    <property type="molecule type" value="Genomic_DNA"/>
</dbReference>
<organism evidence="2 3">
    <name type="scientific">Lactobacillus hominis DSM 23910 = CRBIP 24.179</name>
    <dbReference type="NCBI Taxonomy" id="1423758"/>
    <lineage>
        <taxon>Bacteria</taxon>
        <taxon>Bacillati</taxon>
        <taxon>Bacillota</taxon>
        <taxon>Bacilli</taxon>
        <taxon>Lactobacillales</taxon>
        <taxon>Lactobacillaceae</taxon>
        <taxon>Lactobacillus</taxon>
    </lineage>
</organism>